<dbReference type="Proteomes" id="UP000285405">
    <property type="component" value="Unassembled WGS sequence"/>
</dbReference>
<dbReference type="OrthoDB" id="4368291at2759"/>
<dbReference type="AlphaFoldDB" id="A0A420HBR2"/>
<reference evidence="1 2" key="1">
    <citation type="journal article" date="2018" name="BMC Genomics">
        <title>Comparative genome analyses reveal sequence features reflecting distinct modes of host-adaptation between dicot and monocot powdery mildew.</title>
        <authorList>
            <person name="Wu Y."/>
            <person name="Ma X."/>
            <person name="Pan Z."/>
            <person name="Kale S.D."/>
            <person name="Song Y."/>
            <person name="King H."/>
            <person name="Zhang Q."/>
            <person name="Presley C."/>
            <person name="Deng X."/>
            <person name="Wei C.I."/>
            <person name="Xiao S."/>
        </authorList>
    </citation>
    <scope>NUCLEOTIDE SEQUENCE [LARGE SCALE GENOMIC DNA]</scope>
    <source>
        <strain evidence="1">UCSC1</strain>
    </source>
</reference>
<comment type="caution">
    <text evidence="1">The sequence shown here is derived from an EMBL/GenBank/DDBJ whole genome shotgun (WGS) entry which is preliminary data.</text>
</comment>
<organism evidence="1 2">
    <name type="scientific">Golovinomyces cichoracearum</name>
    <dbReference type="NCBI Taxonomy" id="62708"/>
    <lineage>
        <taxon>Eukaryota</taxon>
        <taxon>Fungi</taxon>
        <taxon>Dikarya</taxon>
        <taxon>Ascomycota</taxon>
        <taxon>Pezizomycotina</taxon>
        <taxon>Leotiomycetes</taxon>
        <taxon>Erysiphales</taxon>
        <taxon>Erysiphaceae</taxon>
        <taxon>Golovinomyces</taxon>
    </lineage>
</organism>
<accession>A0A420HBR2</accession>
<evidence type="ECO:0000313" key="1">
    <source>
        <dbReference type="EMBL" id="RKF54835.1"/>
    </source>
</evidence>
<dbReference type="EMBL" id="MCBR01020868">
    <property type="protein sequence ID" value="RKF54835.1"/>
    <property type="molecule type" value="Genomic_DNA"/>
</dbReference>
<protein>
    <submittedName>
        <fullName evidence="1">Integrase and RNaseH domain-containing protein</fullName>
    </submittedName>
</protein>
<evidence type="ECO:0000313" key="2">
    <source>
        <dbReference type="Proteomes" id="UP000285405"/>
    </source>
</evidence>
<gene>
    <name evidence="1" type="ORF">GcC1_208040</name>
</gene>
<name>A0A420HBR2_9PEZI</name>
<sequence length="183" mass="21223">MSYLFKTEGEGDEIDITNAEILTQLRINGYIKYTIEVYKSGNKHDKGLLNNYQDDFAGWTEQMFDIAHKTASKCLRDHLKRNGIFMHSGSGYKMSHGLVKILDYERLPEWPEDEILEMMNTGEFNSKFNPMRQTHKFDTEKSIKMDEEQNKNKSQPLASVISSICEGVKDELKDEMNQEVEVP</sequence>
<feature type="non-terminal residue" evidence="1">
    <location>
        <position position="183"/>
    </location>
</feature>
<proteinExistence type="predicted"/>